<reference evidence="2" key="1">
    <citation type="journal article" date="2023" name="Front. Plant Sci.">
        <title>Chromosomal-level genome assembly of Melastoma candidum provides insights into trichome evolution.</title>
        <authorList>
            <person name="Zhong Y."/>
            <person name="Wu W."/>
            <person name="Sun C."/>
            <person name="Zou P."/>
            <person name="Liu Y."/>
            <person name="Dai S."/>
            <person name="Zhou R."/>
        </authorList>
    </citation>
    <scope>NUCLEOTIDE SEQUENCE [LARGE SCALE GENOMIC DNA]</scope>
</reference>
<proteinExistence type="predicted"/>
<sequence length="131" mass="15423">MLKSYAYNMRNMARDPKLSGKIELADKEMIERGVNYMVEWQDRNQLGRRWSSSTSRRIWRSSAIPSSRGCIKAGAVWEERRGWRAGAWQGNGEKVGFGRRCEAYARRGWLMLKQEKRMTFLLHFIFFGGCY</sequence>
<keyword evidence="2" id="KW-1185">Reference proteome</keyword>
<organism evidence="1 2">
    <name type="scientific">Melastoma candidum</name>
    <dbReference type="NCBI Taxonomy" id="119954"/>
    <lineage>
        <taxon>Eukaryota</taxon>
        <taxon>Viridiplantae</taxon>
        <taxon>Streptophyta</taxon>
        <taxon>Embryophyta</taxon>
        <taxon>Tracheophyta</taxon>
        <taxon>Spermatophyta</taxon>
        <taxon>Magnoliopsida</taxon>
        <taxon>eudicotyledons</taxon>
        <taxon>Gunneridae</taxon>
        <taxon>Pentapetalae</taxon>
        <taxon>rosids</taxon>
        <taxon>malvids</taxon>
        <taxon>Myrtales</taxon>
        <taxon>Melastomataceae</taxon>
        <taxon>Melastomatoideae</taxon>
        <taxon>Melastomateae</taxon>
        <taxon>Melastoma</taxon>
    </lineage>
</organism>
<evidence type="ECO:0000313" key="2">
    <source>
        <dbReference type="Proteomes" id="UP001057402"/>
    </source>
</evidence>
<dbReference type="EMBL" id="CM042887">
    <property type="protein sequence ID" value="KAI4331174.1"/>
    <property type="molecule type" value="Genomic_DNA"/>
</dbReference>
<protein>
    <submittedName>
        <fullName evidence="1">Uncharacterized protein</fullName>
    </submittedName>
</protein>
<accession>A0ACB9N675</accession>
<comment type="caution">
    <text evidence="1">The sequence shown here is derived from an EMBL/GenBank/DDBJ whole genome shotgun (WGS) entry which is preliminary data.</text>
</comment>
<name>A0ACB9N675_9MYRT</name>
<gene>
    <name evidence="1" type="ORF">MLD38_029384</name>
</gene>
<dbReference type="Proteomes" id="UP001057402">
    <property type="component" value="Chromosome 8"/>
</dbReference>
<evidence type="ECO:0000313" key="1">
    <source>
        <dbReference type="EMBL" id="KAI4331174.1"/>
    </source>
</evidence>